<dbReference type="Gene3D" id="3.30.450.200">
    <property type="match status" value="1"/>
</dbReference>
<reference evidence="6" key="2">
    <citation type="submission" date="2025-09" db="UniProtKB">
        <authorList>
            <consortium name="Ensembl"/>
        </authorList>
    </citation>
    <scope>IDENTIFICATION</scope>
</reference>
<feature type="region of interest" description="Disordered" evidence="4">
    <location>
        <begin position="1224"/>
        <end position="1267"/>
    </location>
</feature>
<dbReference type="GO" id="GO:1901981">
    <property type="term" value="F:phosphatidylinositol phosphate binding"/>
    <property type="evidence" value="ECO:0007669"/>
    <property type="project" value="TreeGrafter"/>
</dbReference>
<feature type="compositionally biased region" description="Basic and acidic residues" evidence="4">
    <location>
        <begin position="692"/>
        <end position="705"/>
    </location>
</feature>
<protein>
    <submittedName>
        <fullName evidence="6">DENN domain containing 1A</fullName>
    </submittedName>
</protein>
<dbReference type="InterPro" id="IPR005113">
    <property type="entry name" value="uDENN_dom"/>
</dbReference>
<feature type="region of interest" description="Disordered" evidence="4">
    <location>
        <begin position="64"/>
        <end position="105"/>
    </location>
</feature>
<dbReference type="GO" id="GO:0032456">
    <property type="term" value="P:endocytic recycling"/>
    <property type="evidence" value="ECO:0007669"/>
    <property type="project" value="TreeGrafter"/>
</dbReference>
<feature type="compositionally biased region" description="Basic and acidic residues" evidence="4">
    <location>
        <begin position="1230"/>
        <end position="1247"/>
    </location>
</feature>
<dbReference type="GO" id="GO:0006897">
    <property type="term" value="P:endocytosis"/>
    <property type="evidence" value="ECO:0007669"/>
    <property type="project" value="TreeGrafter"/>
</dbReference>
<feature type="region of interest" description="Disordered" evidence="4">
    <location>
        <begin position="1161"/>
        <end position="1199"/>
    </location>
</feature>
<dbReference type="InterPro" id="IPR001194">
    <property type="entry name" value="cDENN_dom"/>
</dbReference>
<dbReference type="Pfam" id="PF03456">
    <property type="entry name" value="uDENN"/>
    <property type="match status" value="1"/>
</dbReference>
<dbReference type="InterPro" id="IPR043153">
    <property type="entry name" value="DENN_C"/>
</dbReference>
<dbReference type="Pfam" id="PF02141">
    <property type="entry name" value="DENN"/>
    <property type="match status" value="1"/>
</dbReference>
<dbReference type="SMART" id="SM00799">
    <property type="entry name" value="DENN"/>
    <property type="match status" value="1"/>
</dbReference>
<dbReference type="FunFam" id="3.40.50.11500:FF:000001">
    <property type="entry name" value="Putative DENN domain-containing protein 1A"/>
    <property type="match status" value="1"/>
</dbReference>
<feature type="region of interest" description="Disordered" evidence="4">
    <location>
        <begin position="866"/>
        <end position="946"/>
    </location>
</feature>
<evidence type="ECO:0000313" key="6">
    <source>
        <dbReference type="Ensembl" id="ENSPCLP00000016322.1"/>
    </source>
</evidence>
<dbReference type="PANTHER" id="PTHR13196">
    <property type="entry name" value="DENN DOMAIN-CONTAINING"/>
    <property type="match status" value="1"/>
</dbReference>
<dbReference type="Gene3D" id="3.40.50.11500">
    <property type="match status" value="1"/>
</dbReference>
<dbReference type="PANTHER" id="PTHR13196:SF22">
    <property type="entry name" value="DENN DOMAIN-CONTAINING PROTEIN 1A"/>
    <property type="match status" value="1"/>
</dbReference>
<dbReference type="SMART" id="SM00800">
    <property type="entry name" value="uDENN"/>
    <property type="match status" value="1"/>
</dbReference>
<accession>A0A669Q637</accession>
<dbReference type="InterPro" id="IPR037516">
    <property type="entry name" value="Tripartite_DENN"/>
</dbReference>
<name>A0A669Q637_PHACC</name>
<sequence>MILEEYQLTVPRWDNSSFLLAFSAALRHRTFLSARGLQHVIATHSAVETARLLAGLYGPNPHLPRASVTGAPGRARGTPGPSRGGADAPAPTGGTRGAGAGRRRASARLAPYLRCIPRSARAPPRPPEVSRGGGAVGRARRPLPPSRRWARGSPAPGQWPRRTTAPGSPRAVTRLGRRRRCPGWSEGASGGGSAARRAPVPLPLALSGSGLCGPPETMGSRIKQNPETTFEVYAEVTYSGISCIGKDPEVRRQFPEDYSDQEVLQTLTKFCFPFYMDSHAVSQVGQNFTFVLTDIDSKQRFGFCRLSSGAKSCFCILSYLPWFEVFYKLLNVLADYSAKGQDNQRSELLETFHKLSIPEPKTPVQLGLHSYFTVPDIRELPSIPENRNLTEYFVAVDVNNMLHLYASMLYERRILICCSKLSTLTACIHGSAAMLYPMFWQHVYIPVLPPHLLDYCCAPMPYLIGIHLSLMEKVRNMALEDVVILNVDTNTLETPFDDLQSLPNDVVSALKNRLKKVSTTTGDGVARAFLKAQASFFGSYRNALKIEPGEPITFCEETFVSHRSAVMRQFLQNAIQLQLFKQFIDGRLDLLNSGEGFNDAFEEEINMGEYAGSDKLYLQWLSTVRKGSGAILNTVKTKANPAMKTVYKFAKDHAKMGIKEVKNRLKQKDIAENGCSAAPEQSLPRPAPSPLVEKKDTKLREDRRPITVHFGQVRPPRPHVVKRPKSNIAVEGRRTSISSPEQPQPYRALKESDSADGEEAISPEKAKEPLPPSPLISSNATEINLLEDIFPNLEVKTQPQTLSQAKSLEDLRTPKEEADQRCTFDYQRMDLAGSERNRIVPPMKLSHHYNKLWNMGHDDMAIPTKYSQSSPERPLTALGNVPPITRRPRSRDSILASAEKDDSNPAAQGNITIPRPQGRKTPELGIVPPPPAPRASKHQTPTGPTEILSAHTTGCSQLVSDLIPEPLGVARLSLEPEVQQSVNYSCCSSQLLSSATSTAEMLQPVRVKTDNTGNESDYLLNLLDPLKTASWQSSGPQQGSCSLQSSATPPSGAGFVSVASDFVPPPAAPFVQSLSYPSSALSPFLQASPNPFTQTVPGPLSVSLVRPPRGSFTPTLGHAYSSSFITPNSSFYPPHRPQPNISTLSMPNLFSQAPAMSPASSLLLQSHSSSPASSLQPACLSGPSKTRTLQVGKSSSKVDTKQALALLSNEPPLIPSRPAKGLESVLLSSKPEETKDPFEDLLKKTKQDVSSTPGKVEQLRRQWETFE</sequence>
<feature type="region of interest" description="Disordered" evidence="4">
    <location>
        <begin position="674"/>
        <end position="777"/>
    </location>
</feature>
<feature type="domain" description="UDENN" evidence="5">
    <location>
        <begin position="232"/>
        <end position="594"/>
    </location>
</feature>
<dbReference type="InterPro" id="IPR005112">
    <property type="entry name" value="dDENN_dom"/>
</dbReference>
<dbReference type="Proteomes" id="UP000472261">
    <property type="component" value="Unplaced"/>
</dbReference>
<evidence type="ECO:0000313" key="7">
    <source>
        <dbReference type="Proteomes" id="UP000472261"/>
    </source>
</evidence>
<feature type="compositionally biased region" description="Basic and acidic residues" evidence="4">
    <location>
        <begin position="1257"/>
        <end position="1267"/>
    </location>
</feature>
<keyword evidence="2" id="KW-0344">Guanine-nucleotide releasing factor</keyword>
<evidence type="ECO:0000256" key="3">
    <source>
        <dbReference type="ARBA" id="ARBA00023329"/>
    </source>
</evidence>
<dbReference type="SMART" id="SM00801">
    <property type="entry name" value="dDENN"/>
    <property type="match status" value="1"/>
</dbReference>
<comment type="subcellular location">
    <subcellularLocation>
        <location evidence="1">Cytoplasmic vesicle</location>
        <location evidence="1">Clathrin-coated vesicle</location>
    </subcellularLocation>
</comment>
<evidence type="ECO:0000256" key="2">
    <source>
        <dbReference type="ARBA" id="ARBA00022658"/>
    </source>
</evidence>
<feature type="compositionally biased region" description="Low complexity" evidence="4">
    <location>
        <begin position="1161"/>
        <end position="1181"/>
    </location>
</feature>
<dbReference type="InterPro" id="IPR040032">
    <property type="entry name" value="DENND1A/B/C"/>
</dbReference>
<keyword evidence="7" id="KW-1185">Reference proteome</keyword>
<evidence type="ECO:0000256" key="4">
    <source>
        <dbReference type="SAM" id="MobiDB-lite"/>
    </source>
</evidence>
<dbReference type="GO" id="GO:0005829">
    <property type="term" value="C:cytosol"/>
    <property type="evidence" value="ECO:0007669"/>
    <property type="project" value="TreeGrafter"/>
</dbReference>
<dbReference type="Gene3D" id="6.10.140.1000">
    <property type="match status" value="1"/>
</dbReference>
<feature type="compositionally biased region" description="Low complexity" evidence="4">
    <location>
        <begin position="69"/>
        <end position="93"/>
    </location>
</feature>
<dbReference type="AlphaFoldDB" id="A0A669Q637"/>
<feature type="region of interest" description="Disordered" evidence="4">
    <location>
        <begin position="118"/>
        <end position="196"/>
    </location>
</feature>
<organism evidence="6 7">
    <name type="scientific">Phasianus colchicus</name>
    <name type="common">Common pheasant</name>
    <dbReference type="NCBI Taxonomy" id="9054"/>
    <lineage>
        <taxon>Eukaryota</taxon>
        <taxon>Metazoa</taxon>
        <taxon>Chordata</taxon>
        <taxon>Craniata</taxon>
        <taxon>Vertebrata</taxon>
        <taxon>Euteleostomi</taxon>
        <taxon>Archelosauria</taxon>
        <taxon>Archosauria</taxon>
        <taxon>Dinosauria</taxon>
        <taxon>Saurischia</taxon>
        <taxon>Theropoda</taxon>
        <taxon>Coelurosauria</taxon>
        <taxon>Aves</taxon>
        <taxon>Neognathae</taxon>
        <taxon>Galloanserae</taxon>
        <taxon>Galliformes</taxon>
        <taxon>Phasianidae</taxon>
        <taxon>Phasianinae</taxon>
        <taxon>Phasianus</taxon>
    </lineage>
</organism>
<proteinExistence type="predicted"/>
<evidence type="ECO:0000259" key="5">
    <source>
        <dbReference type="PROSITE" id="PS50211"/>
    </source>
</evidence>
<dbReference type="Pfam" id="PF03455">
    <property type="entry name" value="dDENN"/>
    <property type="match status" value="1"/>
</dbReference>
<dbReference type="FunFam" id="3.30.450.200:FF:000003">
    <property type="entry name" value="DENN domain containing 1A"/>
    <property type="match status" value="1"/>
</dbReference>
<dbReference type="PROSITE" id="PS50211">
    <property type="entry name" value="DENN"/>
    <property type="match status" value="1"/>
</dbReference>
<reference evidence="6" key="1">
    <citation type="submission" date="2025-08" db="UniProtKB">
        <authorList>
            <consortium name="Ensembl"/>
        </authorList>
    </citation>
    <scope>IDENTIFICATION</scope>
</reference>
<keyword evidence="3" id="KW-0968">Cytoplasmic vesicle</keyword>
<dbReference type="GO" id="GO:0005085">
    <property type="term" value="F:guanyl-nucleotide exchange factor activity"/>
    <property type="evidence" value="ECO:0007669"/>
    <property type="project" value="UniProtKB-KW"/>
</dbReference>
<feature type="compositionally biased region" description="Basic residues" evidence="4">
    <location>
        <begin position="716"/>
        <end position="725"/>
    </location>
</feature>
<evidence type="ECO:0000256" key="1">
    <source>
        <dbReference type="ARBA" id="ARBA00004132"/>
    </source>
</evidence>
<dbReference type="Ensembl" id="ENSPCLT00000021447.1">
    <property type="protein sequence ID" value="ENSPCLP00000016322.1"/>
    <property type="gene ID" value="ENSPCLG00000013247.1"/>
</dbReference>
<feature type="compositionally biased region" description="Polar residues" evidence="4">
    <location>
        <begin position="1183"/>
        <end position="1197"/>
    </location>
</feature>
<dbReference type="GO" id="GO:0030136">
    <property type="term" value="C:clathrin-coated vesicle"/>
    <property type="evidence" value="ECO:0007669"/>
    <property type="project" value="UniProtKB-SubCell"/>
</dbReference>
<dbReference type="OMA" id="EDIFCTL"/>